<gene>
    <name evidence="3" type="ORF">OSTQU699_LOCUS359</name>
</gene>
<sequence>MAVAQGCRSVLTASTTSSLALIMSVPFGASLLEMGALGTGRAAHSPGDVGKAQLLAILAIVVVLLALILRKISEEMISHEKLTLSHEALLKQVKGLQEEYNRMSNEAKESGALSRAEKETLLGRVSAAEEAKRSAETRVEAMISQAKGMDKEYDRLLDENNKLKRQLPQFQSSHLGYGSKKDM</sequence>
<organism evidence="3 4">
    <name type="scientific">Ostreobium quekettii</name>
    <dbReference type="NCBI Taxonomy" id="121088"/>
    <lineage>
        <taxon>Eukaryota</taxon>
        <taxon>Viridiplantae</taxon>
        <taxon>Chlorophyta</taxon>
        <taxon>core chlorophytes</taxon>
        <taxon>Ulvophyceae</taxon>
        <taxon>TCBD clade</taxon>
        <taxon>Bryopsidales</taxon>
        <taxon>Ostreobineae</taxon>
        <taxon>Ostreobiaceae</taxon>
        <taxon>Ostreobium</taxon>
    </lineage>
</organism>
<dbReference type="OrthoDB" id="546470at2759"/>
<feature type="region of interest" description="Disordered" evidence="1">
    <location>
        <begin position="164"/>
        <end position="183"/>
    </location>
</feature>
<evidence type="ECO:0000256" key="1">
    <source>
        <dbReference type="SAM" id="MobiDB-lite"/>
    </source>
</evidence>
<dbReference type="Gene3D" id="1.20.5.110">
    <property type="match status" value="1"/>
</dbReference>
<evidence type="ECO:0000313" key="3">
    <source>
        <dbReference type="EMBL" id="CAD7694998.1"/>
    </source>
</evidence>
<keyword evidence="2" id="KW-1133">Transmembrane helix</keyword>
<dbReference type="EMBL" id="CAJHUC010000291">
    <property type="protein sequence ID" value="CAD7694998.1"/>
    <property type="molecule type" value="Genomic_DNA"/>
</dbReference>
<dbReference type="AlphaFoldDB" id="A0A8S1IKG3"/>
<evidence type="ECO:0008006" key="5">
    <source>
        <dbReference type="Google" id="ProtNLM"/>
    </source>
</evidence>
<keyword evidence="2" id="KW-0472">Membrane</keyword>
<keyword evidence="2" id="KW-0812">Transmembrane</keyword>
<proteinExistence type="predicted"/>
<dbReference type="Proteomes" id="UP000708148">
    <property type="component" value="Unassembled WGS sequence"/>
</dbReference>
<reference evidence="3" key="1">
    <citation type="submission" date="2020-12" db="EMBL/GenBank/DDBJ databases">
        <authorList>
            <person name="Iha C."/>
        </authorList>
    </citation>
    <scope>NUCLEOTIDE SEQUENCE</scope>
</reference>
<keyword evidence="4" id="KW-1185">Reference proteome</keyword>
<accession>A0A8S1IKG3</accession>
<protein>
    <recommendedName>
        <fullName evidence="5">Endoplasmic reticulum transmembrane protein</fullName>
    </recommendedName>
</protein>
<evidence type="ECO:0000256" key="2">
    <source>
        <dbReference type="SAM" id="Phobius"/>
    </source>
</evidence>
<feature type="transmembrane region" description="Helical" evidence="2">
    <location>
        <begin position="12"/>
        <end position="32"/>
    </location>
</feature>
<feature type="transmembrane region" description="Helical" evidence="2">
    <location>
        <begin position="52"/>
        <end position="69"/>
    </location>
</feature>
<comment type="caution">
    <text evidence="3">The sequence shown here is derived from an EMBL/GenBank/DDBJ whole genome shotgun (WGS) entry which is preliminary data.</text>
</comment>
<evidence type="ECO:0000313" key="4">
    <source>
        <dbReference type="Proteomes" id="UP000708148"/>
    </source>
</evidence>
<name>A0A8S1IKG3_9CHLO</name>